<dbReference type="Proteomes" id="UP000697710">
    <property type="component" value="Unassembled WGS sequence"/>
</dbReference>
<evidence type="ECO:0000313" key="3">
    <source>
        <dbReference type="EMBL" id="MCA9727608.1"/>
    </source>
</evidence>
<dbReference type="PANTHER" id="PTHR46580:SF4">
    <property type="entry name" value="ATP_GTP-BINDING PROTEIN"/>
    <property type="match status" value="1"/>
</dbReference>
<reference evidence="3" key="1">
    <citation type="submission" date="2020-04" db="EMBL/GenBank/DDBJ databases">
        <authorList>
            <person name="Zhang T."/>
        </authorList>
    </citation>
    <scope>NUCLEOTIDE SEQUENCE</scope>
    <source>
        <strain evidence="3">HKST-UBA01</strain>
    </source>
</reference>
<gene>
    <name evidence="3" type="ORF">KC729_07990</name>
</gene>
<proteinExistence type="predicted"/>
<evidence type="ECO:0000256" key="2">
    <source>
        <dbReference type="SAM" id="SignalP"/>
    </source>
</evidence>
<dbReference type="Pfam" id="PF13517">
    <property type="entry name" value="FG-GAP_3"/>
    <property type="match status" value="6"/>
</dbReference>
<evidence type="ECO:0000313" key="4">
    <source>
        <dbReference type="Proteomes" id="UP000697710"/>
    </source>
</evidence>
<dbReference type="Gene3D" id="2.30.30.100">
    <property type="match status" value="2"/>
</dbReference>
<keyword evidence="1 2" id="KW-0732">Signal</keyword>
<dbReference type="EMBL" id="JAGQHR010000198">
    <property type="protein sequence ID" value="MCA9727608.1"/>
    <property type="molecule type" value="Genomic_DNA"/>
</dbReference>
<dbReference type="PANTHER" id="PTHR46580">
    <property type="entry name" value="SENSOR KINASE-RELATED"/>
    <property type="match status" value="1"/>
</dbReference>
<name>A0A956LYL7_UNCEI</name>
<dbReference type="Gene3D" id="2.40.128.340">
    <property type="match status" value="1"/>
</dbReference>
<dbReference type="Gene3D" id="2.60.40.4070">
    <property type="match status" value="1"/>
</dbReference>
<dbReference type="AlphaFoldDB" id="A0A956LYL7"/>
<feature type="signal peptide" evidence="2">
    <location>
        <begin position="1"/>
        <end position="26"/>
    </location>
</feature>
<dbReference type="InterPro" id="IPR028994">
    <property type="entry name" value="Integrin_alpha_N"/>
</dbReference>
<reference evidence="3" key="2">
    <citation type="journal article" date="2021" name="Microbiome">
        <title>Successional dynamics and alternative stable states in a saline activated sludge microbial community over 9 years.</title>
        <authorList>
            <person name="Wang Y."/>
            <person name="Ye J."/>
            <person name="Ju F."/>
            <person name="Liu L."/>
            <person name="Boyd J.A."/>
            <person name="Deng Y."/>
            <person name="Parks D.H."/>
            <person name="Jiang X."/>
            <person name="Yin X."/>
            <person name="Woodcroft B.J."/>
            <person name="Tyson G.W."/>
            <person name="Hugenholtz P."/>
            <person name="Polz M.F."/>
            <person name="Zhang T."/>
        </authorList>
    </citation>
    <scope>NUCLEOTIDE SEQUENCE</scope>
    <source>
        <strain evidence="3">HKST-UBA01</strain>
    </source>
</reference>
<accession>A0A956LYL7</accession>
<feature type="chain" id="PRO_5037384239" evidence="2">
    <location>
        <begin position="27"/>
        <end position="884"/>
    </location>
</feature>
<evidence type="ECO:0000256" key="1">
    <source>
        <dbReference type="ARBA" id="ARBA00022729"/>
    </source>
</evidence>
<dbReference type="InterPro" id="IPR013517">
    <property type="entry name" value="FG-GAP"/>
</dbReference>
<organism evidence="3 4">
    <name type="scientific">Eiseniibacteriota bacterium</name>
    <dbReference type="NCBI Taxonomy" id="2212470"/>
    <lineage>
        <taxon>Bacteria</taxon>
        <taxon>Candidatus Eiseniibacteriota</taxon>
    </lineage>
</organism>
<dbReference type="Gene3D" id="2.130.10.130">
    <property type="entry name" value="Integrin alpha, N-terminal"/>
    <property type="match status" value="1"/>
</dbReference>
<sequence>MVRNPGRSVFAGLQALIVSSALLAFSAVGPGASANQLFQTWIGYETGTFLNGRYPWAARSADLDGDGAEDLVIASWPLSPGFSVLFGDGTGQFGQPVRYGSPKSGLDVALMDFDEDGLLDVVLANTGQFYEGSDIALYRNLGGGVFGPPQLIPVGTCALGLAIADFDGDQHDDIAVCLYRDFGAESSVALLMGAGDGTFASPVTVPAGPAPFKVAAGDFTGDGIPDLAVANQGTHRATALPNLGDGTFGAPVALPTGFPWAGDYYPVVVLADVDLDGDLDVLHTSTGTHDATPHAGFALFRNDGAGGFAPVEFVSFGLDGTAGVVSLAVTDLNADGWPDIAATHFDNTAGGGFIVAFGDGAGGFLPGTIYPSGQLPCGVVPMQTDADGTVDLVVLANSSLEVTVHPNPGNGLFETPPIRVVQSNIYKLHMDAADLDGDDDLDIAVSFYDGFGGGNVGVLWNAGNGTFPALTLFGAPNEALAVKCRDLDGDGRKDLLWFDDWTYDAKWRRNLGGGAFSPAVFTVPLPDNCGAGDIDAVDLDNDGDLDIIATEDRSCRPQGARYLDIALNQGDGGFDPAYTVDVVELISREVTNGDFDGDGNLDLAIGNFGLYGARNKVIVLRGLGNGQFLPPVSYTVGGGPEGIIAADLTGDGILDIATNNTGADGAGQETVSVLRGRGDGTFFNATTFPGSYSPDLLSCSAIVAGDPDDDGDLDLLVSNYASNDVSFHENLGGGSFAPQIRYGVGRSPFDLLYEDFTGDGVRDLAASVYLFDFGGVAIVEGTMTPTADVSTDIGHDPFRLVVEPNPVVHGATIRVSSADLVDAMIFDAAGRRVRDLDETEPLGSETVLRWDGLDARGQRVAPGVYFVRVVTRFGEQVGKVQVIR</sequence>
<dbReference type="SUPFAM" id="SSF69318">
    <property type="entry name" value="Integrin alpha N-terminal domain"/>
    <property type="match status" value="2"/>
</dbReference>
<protein>
    <submittedName>
        <fullName evidence="3">VCBS repeat-containing protein</fullName>
    </submittedName>
</protein>
<comment type="caution">
    <text evidence="3">The sequence shown here is derived from an EMBL/GenBank/DDBJ whole genome shotgun (WGS) entry which is preliminary data.</text>
</comment>